<reference evidence="4" key="1">
    <citation type="submission" date="2022-08" db="EMBL/GenBank/DDBJ databases">
        <title>Novel sulphate-reducing endosymbionts in the free-living metamonad Anaeramoeba.</title>
        <authorList>
            <person name="Jerlstrom-Hultqvist J."/>
            <person name="Cepicka I."/>
            <person name="Gallot-Lavallee L."/>
            <person name="Salas-Leiva D."/>
            <person name="Curtis B.A."/>
            <person name="Zahonova K."/>
            <person name="Pipaliya S."/>
            <person name="Dacks J."/>
            <person name="Roger A.J."/>
        </authorList>
    </citation>
    <scope>NUCLEOTIDE SEQUENCE</scope>
    <source>
        <strain evidence="4">Busselton2</strain>
    </source>
</reference>
<feature type="domain" description="Saccharopine dehydrogenase NADP binding" evidence="2">
    <location>
        <begin position="6"/>
        <end position="118"/>
    </location>
</feature>
<feature type="domain" description="Saccharopine dehydrogenase-like C-terminal" evidence="3">
    <location>
        <begin position="123"/>
        <end position="370"/>
    </location>
</feature>
<dbReference type="InterPro" id="IPR036291">
    <property type="entry name" value="NAD(P)-bd_dom_sf"/>
</dbReference>
<accession>A0AAV7Z1T7</accession>
<dbReference type="GO" id="GO:0016491">
    <property type="term" value="F:oxidoreductase activity"/>
    <property type="evidence" value="ECO:0007669"/>
    <property type="project" value="UniProtKB-KW"/>
</dbReference>
<dbReference type="InterPro" id="IPR051168">
    <property type="entry name" value="AASS"/>
</dbReference>
<evidence type="ECO:0000256" key="1">
    <source>
        <dbReference type="ARBA" id="ARBA00023002"/>
    </source>
</evidence>
<dbReference type="Pfam" id="PF03435">
    <property type="entry name" value="Sacchrp_dh_NADP"/>
    <property type="match status" value="1"/>
</dbReference>
<dbReference type="InterPro" id="IPR032095">
    <property type="entry name" value="Sacchrp_dh-like_C"/>
</dbReference>
<dbReference type="Pfam" id="PF16653">
    <property type="entry name" value="Sacchrp_dh_C"/>
    <property type="match status" value="1"/>
</dbReference>
<dbReference type="EMBL" id="JANTQA010000045">
    <property type="protein sequence ID" value="KAJ3434028.1"/>
    <property type="molecule type" value="Genomic_DNA"/>
</dbReference>
<organism evidence="4 5">
    <name type="scientific">Anaeramoeba flamelloides</name>
    <dbReference type="NCBI Taxonomy" id="1746091"/>
    <lineage>
        <taxon>Eukaryota</taxon>
        <taxon>Metamonada</taxon>
        <taxon>Anaeramoebidae</taxon>
        <taxon>Anaeramoeba</taxon>
    </lineage>
</organism>
<gene>
    <name evidence="4" type="ORF">M0812_20087</name>
</gene>
<dbReference type="Gene3D" id="3.40.50.720">
    <property type="entry name" value="NAD(P)-binding Rossmann-like Domain"/>
    <property type="match status" value="1"/>
</dbReference>
<keyword evidence="1" id="KW-0560">Oxidoreductase</keyword>
<evidence type="ECO:0000259" key="3">
    <source>
        <dbReference type="Pfam" id="PF16653"/>
    </source>
</evidence>
<dbReference type="SUPFAM" id="SSF55347">
    <property type="entry name" value="Glyceraldehyde-3-phosphate dehydrogenase-like, C-terminal domain"/>
    <property type="match status" value="1"/>
</dbReference>
<dbReference type="Gene3D" id="3.30.360.10">
    <property type="entry name" value="Dihydrodipicolinate Reductase, domain 2"/>
    <property type="match status" value="1"/>
</dbReference>
<evidence type="ECO:0000313" key="5">
    <source>
        <dbReference type="Proteomes" id="UP001146793"/>
    </source>
</evidence>
<dbReference type="InterPro" id="IPR005097">
    <property type="entry name" value="Sacchrp_dh_NADP-bd"/>
</dbReference>
<dbReference type="GO" id="GO:0006553">
    <property type="term" value="P:lysine metabolic process"/>
    <property type="evidence" value="ECO:0007669"/>
    <property type="project" value="UniProtKB-ARBA"/>
</dbReference>
<dbReference type="Proteomes" id="UP001146793">
    <property type="component" value="Unassembled WGS sequence"/>
</dbReference>
<dbReference type="PANTHER" id="PTHR11133:SF22">
    <property type="entry name" value="ALPHA-AMINOADIPIC SEMIALDEHYDE SYNTHASE, MITOCHONDRIAL"/>
    <property type="match status" value="1"/>
</dbReference>
<proteinExistence type="predicted"/>
<protein>
    <submittedName>
        <fullName evidence="4">Saccharopine dehydrogenase</fullName>
    </submittedName>
</protein>
<evidence type="ECO:0000259" key="2">
    <source>
        <dbReference type="Pfam" id="PF03435"/>
    </source>
</evidence>
<dbReference type="SUPFAM" id="SSF51735">
    <property type="entry name" value="NAD(P)-binding Rossmann-fold domains"/>
    <property type="match status" value="1"/>
</dbReference>
<dbReference type="AlphaFoldDB" id="A0AAV7Z1T7"/>
<sequence>MSTIKILVIGGGMQGKNIAKDLAQESTYKVTVADINESIAEELEKFGISYAPLDLRNLESLKKLVEPFDFVCGAVPSKFGRDMLKTVIECGKSVCDISFTPTDLSDLSSLAEKHNVTVLVDFGIAPGMSHVIVGKSLREYESIETAKIYVGGLPQKEYRRKPYEYFSVFCVEDVIEEYTRTARQIINNEVVEIVPLSKIEPFETEYEEIGSLETFYSDGLRSLLKSASSIKNLTEQTFRYPGHLQLIKKLNDENAFEGEKREKTIKQIKKDWQPQEGDKDLLVMSFEFDGVLKGEKEKTITTYNLLDKYDEVKNVSSMARTTAYTCAIGLRLIINGLFTPKGLFYPEEIALRQSENNECTDYLFEQLEKRNINFIKK</sequence>
<dbReference type="PANTHER" id="PTHR11133">
    <property type="entry name" value="SACCHAROPINE DEHYDROGENASE"/>
    <property type="match status" value="1"/>
</dbReference>
<comment type="caution">
    <text evidence="4">The sequence shown here is derived from an EMBL/GenBank/DDBJ whole genome shotgun (WGS) entry which is preliminary data.</text>
</comment>
<evidence type="ECO:0000313" key="4">
    <source>
        <dbReference type="EMBL" id="KAJ3434028.1"/>
    </source>
</evidence>
<name>A0AAV7Z1T7_9EUKA</name>